<feature type="region of interest" description="Disordered" evidence="1">
    <location>
        <begin position="72"/>
        <end position="151"/>
    </location>
</feature>
<feature type="compositionally biased region" description="Basic and acidic residues" evidence="1">
    <location>
        <begin position="113"/>
        <end position="137"/>
    </location>
</feature>
<sequence length="151" mass="17078">MEIPTETDVIQIDSEEDEVSRTDTTGPMTAAKTTSSLIPLSKNLSYNISQIKQEDGEDLKMIRPQMIPMQYKIPKKNEVDTSTPVSTESTTPVLEDYLESHLEDPNYVPPSKKRGDSREDTRSRECKETDSRTRERPSGSTAQKESDDYDS</sequence>
<dbReference type="AlphaFoldDB" id="A0A915I7Z1"/>
<evidence type="ECO:0000313" key="2">
    <source>
        <dbReference type="Proteomes" id="UP000887565"/>
    </source>
</evidence>
<feature type="compositionally biased region" description="Polar residues" evidence="1">
    <location>
        <begin position="22"/>
        <end position="31"/>
    </location>
</feature>
<protein>
    <submittedName>
        <fullName evidence="3">Uncharacterized protein</fullName>
    </submittedName>
</protein>
<name>A0A915I7Z1_ROMCU</name>
<dbReference type="Proteomes" id="UP000887565">
    <property type="component" value="Unplaced"/>
</dbReference>
<feature type="region of interest" description="Disordered" evidence="1">
    <location>
        <begin position="1"/>
        <end position="31"/>
    </location>
</feature>
<proteinExistence type="predicted"/>
<evidence type="ECO:0000256" key="1">
    <source>
        <dbReference type="SAM" id="MobiDB-lite"/>
    </source>
</evidence>
<accession>A0A915I7Z1</accession>
<evidence type="ECO:0000313" key="3">
    <source>
        <dbReference type="WBParaSite" id="nRc.2.0.1.t09877-RA"/>
    </source>
</evidence>
<feature type="compositionally biased region" description="Low complexity" evidence="1">
    <location>
        <begin position="80"/>
        <end position="93"/>
    </location>
</feature>
<reference evidence="3" key="1">
    <citation type="submission" date="2022-11" db="UniProtKB">
        <authorList>
            <consortium name="WormBaseParasite"/>
        </authorList>
    </citation>
    <scope>IDENTIFICATION</scope>
</reference>
<organism evidence="2 3">
    <name type="scientific">Romanomermis culicivorax</name>
    <name type="common">Nematode worm</name>
    <dbReference type="NCBI Taxonomy" id="13658"/>
    <lineage>
        <taxon>Eukaryota</taxon>
        <taxon>Metazoa</taxon>
        <taxon>Ecdysozoa</taxon>
        <taxon>Nematoda</taxon>
        <taxon>Enoplea</taxon>
        <taxon>Dorylaimia</taxon>
        <taxon>Mermithida</taxon>
        <taxon>Mermithoidea</taxon>
        <taxon>Mermithidae</taxon>
        <taxon>Romanomermis</taxon>
    </lineage>
</organism>
<dbReference type="WBParaSite" id="nRc.2.0.1.t09877-RA">
    <property type="protein sequence ID" value="nRc.2.0.1.t09877-RA"/>
    <property type="gene ID" value="nRc.2.0.1.g09877"/>
</dbReference>
<keyword evidence="2" id="KW-1185">Reference proteome</keyword>